<comment type="function">
    <text evidence="2">Antitoxin component of a type II toxin-antitoxin (TA) system.</text>
</comment>
<dbReference type="Pfam" id="PF02604">
    <property type="entry name" value="PhdYeFM_antitox"/>
    <property type="match status" value="1"/>
</dbReference>
<accession>A0A127P564</accession>
<evidence type="ECO:0000256" key="1">
    <source>
        <dbReference type="ARBA" id="ARBA00009981"/>
    </source>
</evidence>
<dbReference type="NCBIfam" id="TIGR01552">
    <property type="entry name" value="phd_fam"/>
    <property type="match status" value="1"/>
</dbReference>
<sequence length="80" mass="8535">MFQEIGAFDAKAKLSELLRGVGHGQRYTITVRGKPVADLVPSETSAQNDAIAAVASMQAFKKVLGLGAEDISEMISEGRR</sequence>
<dbReference type="Proteomes" id="UP000072421">
    <property type="component" value="Chromosome"/>
</dbReference>
<dbReference type="EMBL" id="CP013232">
    <property type="protein sequence ID" value="AMO92980.1"/>
    <property type="molecule type" value="Genomic_DNA"/>
</dbReference>
<evidence type="ECO:0000313" key="3">
    <source>
        <dbReference type="EMBL" id="AMO92980.1"/>
    </source>
</evidence>
<organism evidence="3">
    <name type="scientific">Collimonas fungivorans</name>
    <dbReference type="NCBI Taxonomy" id="158899"/>
    <lineage>
        <taxon>Bacteria</taxon>
        <taxon>Pseudomonadati</taxon>
        <taxon>Pseudomonadota</taxon>
        <taxon>Betaproteobacteria</taxon>
        <taxon>Burkholderiales</taxon>
        <taxon>Oxalobacteraceae</taxon>
        <taxon>Collimonas</taxon>
    </lineage>
</organism>
<name>A0A127P564_9BURK</name>
<reference evidence="3 4" key="1">
    <citation type="submission" date="2015-11" db="EMBL/GenBank/DDBJ databases">
        <title>Exploring the genomic traits of fungus-feeding bacterial genus Collimonas.</title>
        <authorList>
            <person name="Song C."/>
            <person name="Schmidt R."/>
            <person name="de Jager V."/>
            <person name="Krzyzanowska D."/>
            <person name="Jongedijk E."/>
            <person name="Cankar K."/>
            <person name="Beekwilder J."/>
            <person name="van Veen A."/>
            <person name="de Boer W."/>
            <person name="van Veen J.A."/>
            <person name="Garbeva P."/>
        </authorList>
    </citation>
    <scope>NUCLEOTIDE SEQUENCE [LARGE SCALE GENOMIC DNA]</scope>
    <source>
        <strain evidence="3 4">Ter6</strain>
    </source>
</reference>
<dbReference type="OrthoDB" id="9800503at2"/>
<dbReference type="InterPro" id="IPR006442">
    <property type="entry name" value="Antitoxin_Phd/YefM"/>
</dbReference>
<evidence type="ECO:0000313" key="4">
    <source>
        <dbReference type="Proteomes" id="UP000072421"/>
    </source>
</evidence>
<dbReference type="SUPFAM" id="SSF143120">
    <property type="entry name" value="YefM-like"/>
    <property type="match status" value="1"/>
</dbReference>
<dbReference type="RefSeq" id="WP_061538384.1">
    <property type="nucleotide sequence ID" value="NZ_CP013232.1"/>
</dbReference>
<dbReference type="PATRIC" id="fig|158899.10.peg.244"/>
<comment type="similarity">
    <text evidence="1 2">Belongs to the phD/YefM antitoxin family.</text>
</comment>
<evidence type="ECO:0000256" key="2">
    <source>
        <dbReference type="RuleBase" id="RU362080"/>
    </source>
</evidence>
<gene>
    <name evidence="3" type="ORF">CFter6_0249</name>
</gene>
<dbReference type="Gene3D" id="3.40.1620.10">
    <property type="entry name" value="YefM-like domain"/>
    <property type="match status" value="1"/>
</dbReference>
<protein>
    <recommendedName>
        <fullName evidence="2">Antitoxin</fullName>
    </recommendedName>
</protein>
<dbReference type="InterPro" id="IPR036165">
    <property type="entry name" value="YefM-like_sf"/>
</dbReference>
<proteinExistence type="inferred from homology"/>
<dbReference type="AlphaFoldDB" id="A0A127P564"/>